<dbReference type="PANTHER" id="PTHR32182">
    <property type="entry name" value="DNA REPLICATION AND REPAIR PROTEIN RECF"/>
    <property type="match status" value="1"/>
</dbReference>
<feature type="coiled-coil region" evidence="1">
    <location>
        <begin position="98"/>
        <end position="135"/>
    </location>
</feature>
<organism evidence="3 4">
    <name type="scientific">Algoriphagus aquimarinus</name>
    <dbReference type="NCBI Taxonomy" id="237018"/>
    <lineage>
        <taxon>Bacteria</taxon>
        <taxon>Pseudomonadati</taxon>
        <taxon>Bacteroidota</taxon>
        <taxon>Cytophagia</taxon>
        <taxon>Cytophagales</taxon>
        <taxon>Cyclobacteriaceae</taxon>
        <taxon>Algoriphagus</taxon>
    </lineage>
</organism>
<dbReference type="InterPro" id="IPR026866">
    <property type="entry name" value="CR006_AAA"/>
</dbReference>
<dbReference type="Pfam" id="PF13166">
    <property type="entry name" value="AAA_13"/>
    <property type="match status" value="1"/>
</dbReference>
<name>A0A5C7AFN1_9BACT</name>
<dbReference type="GO" id="GO:0006302">
    <property type="term" value="P:double-strand break repair"/>
    <property type="evidence" value="ECO:0007669"/>
    <property type="project" value="TreeGrafter"/>
</dbReference>
<gene>
    <name evidence="3" type="ORF">ESV85_15435</name>
</gene>
<dbReference type="InterPro" id="IPR027417">
    <property type="entry name" value="P-loop_NTPase"/>
</dbReference>
<dbReference type="Proteomes" id="UP000321935">
    <property type="component" value="Unassembled WGS sequence"/>
</dbReference>
<comment type="caution">
    <text evidence="3">The sequence shown here is derived from an EMBL/GenBank/DDBJ whole genome shotgun (WGS) entry which is preliminary data.</text>
</comment>
<evidence type="ECO:0000313" key="4">
    <source>
        <dbReference type="Proteomes" id="UP000321935"/>
    </source>
</evidence>
<evidence type="ECO:0000313" key="3">
    <source>
        <dbReference type="EMBL" id="TXE07586.1"/>
    </source>
</evidence>
<protein>
    <submittedName>
        <fullName evidence="3">AAA family ATPase</fullName>
    </submittedName>
</protein>
<sequence>MINSITVKNVASYSADGILLENLKPVSFIYGANGSGKTTISNFLATPKEDKYVDCNIAWEGDQALPAYVYNKEFREQNFFKSNIPGVFTLGKASAEQMKLLEEKKIEITSLRETAKEEKRRLKGFEDQLDSEYERLKETLWDSYYKPNKTNFSDAFKGCGTKESFKARLLKEFKSNSADLLTKEEILEQAKTIFGGKPQEISLLPLLDFSKLSEIEESDIWNKAIVGKADVPIAQLIGKLNNSDWVDKGQEFIEGEVCPFCQQETVNENLKKQLADFFDESYKKELGKVLSYSNEFKRQSQGILNQLGELQQREKISSDTKIDWEKFETEVELLESRLAESHRVMTDKLKEPSRKLSLTLLTDLFAHFEDQITNANKLIEEHNRIVRSFRTSHLLLIQSVWKYLIEEARPIISGYEKAFEGISSVKSKLLDIQKQTIKKGIDLKKEIDDLTAGTTGTEFSELEMNKILVSYGFFSFKVVKSPEENNCYQIQREDGTLVESTLSEGEVTFLTFLYFYQLAKGGHSEESVNERRILVVDDPISSLDSNVLFVVSSLLRKFLEDVRAGKGNINQLLLFTHNSYFHKQMAIVEGRNQEIENTGYWILRKGRKCTTIESHGKKNPISSTYELLWQELKSEEKKSSVMLQNAMRRILEYYFTVFGQFSNIKNLPPKFKSLEEQLICKSLISWVHGGSHDIADEIHVSGHDDSEQRYKDVFRSIFEVNGQLGHYNLMMEINEEILEDNQ</sequence>
<keyword evidence="1" id="KW-0175">Coiled coil</keyword>
<dbReference type="GO" id="GO:0000731">
    <property type="term" value="P:DNA synthesis involved in DNA repair"/>
    <property type="evidence" value="ECO:0007669"/>
    <property type="project" value="TreeGrafter"/>
</dbReference>
<dbReference type="PANTHER" id="PTHR32182:SF22">
    <property type="entry name" value="ATP-DEPENDENT ENDONUCLEASE, OLD FAMILY-RELATED"/>
    <property type="match status" value="1"/>
</dbReference>
<dbReference type="OrthoDB" id="9795565at2"/>
<dbReference type="AlphaFoldDB" id="A0A5C7AFN1"/>
<dbReference type="RefSeq" id="WP_146919103.1">
    <property type="nucleotide sequence ID" value="NZ_VORW01000012.1"/>
</dbReference>
<dbReference type="SUPFAM" id="SSF52540">
    <property type="entry name" value="P-loop containing nucleoside triphosphate hydrolases"/>
    <property type="match status" value="1"/>
</dbReference>
<accession>A0A5C7AFN1</accession>
<dbReference type="EMBL" id="VORW01000012">
    <property type="protein sequence ID" value="TXE07586.1"/>
    <property type="molecule type" value="Genomic_DNA"/>
</dbReference>
<feature type="domain" description="Protein CR006 P-loop" evidence="2">
    <location>
        <begin position="9"/>
        <end position="719"/>
    </location>
</feature>
<reference evidence="3 4" key="1">
    <citation type="submission" date="2019-08" db="EMBL/GenBank/DDBJ databases">
        <title>Genomes sequence of Algoriphagus aquimarinus ACAM450.</title>
        <authorList>
            <person name="Bowman J.P."/>
        </authorList>
    </citation>
    <scope>NUCLEOTIDE SEQUENCE [LARGE SCALE GENOMIC DNA]</scope>
    <source>
        <strain evidence="3 4">ACAM 450</strain>
    </source>
</reference>
<proteinExistence type="predicted"/>
<dbReference type="Gene3D" id="3.40.50.300">
    <property type="entry name" value="P-loop containing nucleotide triphosphate hydrolases"/>
    <property type="match status" value="1"/>
</dbReference>
<evidence type="ECO:0000259" key="2">
    <source>
        <dbReference type="Pfam" id="PF13166"/>
    </source>
</evidence>
<evidence type="ECO:0000256" key="1">
    <source>
        <dbReference type="SAM" id="Coils"/>
    </source>
</evidence>